<reference evidence="2" key="1">
    <citation type="submission" date="2021-03" db="EMBL/GenBank/DDBJ databases">
        <title>Antimicrobial resistance genes in bacteria isolated from Japanese honey, and their potential for conferring macrolide and lincosamide resistance in the American foulbrood pathogen Paenibacillus larvae.</title>
        <authorList>
            <person name="Okamoto M."/>
            <person name="Kumagai M."/>
            <person name="Kanamori H."/>
            <person name="Takamatsu D."/>
        </authorList>
    </citation>
    <scope>NUCLEOTIDE SEQUENCE</scope>
    <source>
        <strain evidence="2">J27TS8</strain>
    </source>
</reference>
<dbReference type="Gene3D" id="1.25.40.10">
    <property type="entry name" value="Tetratricopeptide repeat domain"/>
    <property type="match status" value="1"/>
</dbReference>
<dbReference type="Proteomes" id="UP000682111">
    <property type="component" value="Unassembled WGS sequence"/>
</dbReference>
<dbReference type="AlphaFoldDB" id="A0A919WHF3"/>
<evidence type="ECO:0000313" key="3">
    <source>
        <dbReference type="Proteomes" id="UP000682111"/>
    </source>
</evidence>
<comment type="caution">
    <text evidence="2">The sequence shown here is derived from an EMBL/GenBank/DDBJ whole genome shotgun (WGS) entry which is preliminary data.</text>
</comment>
<dbReference type="SUPFAM" id="SSF48452">
    <property type="entry name" value="TPR-like"/>
    <property type="match status" value="1"/>
</dbReference>
<evidence type="ECO:0000256" key="1">
    <source>
        <dbReference type="SAM" id="Coils"/>
    </source>
</evidence>
<dbReference type="InterPro" id="IPR011990">
    <property type="entry name" value="TPR-like_helical_dom_sf"/>
</dbReference>
<dbReference type="RefSeq" id="WP_095314671.1">
    <property type="nucleotide sequence ID" value="NZ_BORC01000002.1"/>
</dbReference>
<sequence length="713" mass="84801">MNLEEMLKNRQYFEQFLSEDKYENPMEVLGGLFAEEQRKDEADLSNIRYAQGELYYHYKDFEAAIYKWEYVNNELSSWAKKNMADAYVQLGYYSEGEKLYTSIVTDSLVLNSEIGLHLFSLYTKIRNLEKADHIIKWVVSINPDYPKVTETARRFYEENQDWKSAVELAVQEGIRLKSVQWFSILKSYVVEGYTKELPPEYFKESLMILKDFSQAHFEQLLSSLWKRYEEDGKLLDWVQSLNQLFNEMEAGEQERWQETKQLFREVFFTLINGKFLIKDIENLIPDLFKNWVRIVDLEDAPLVNGGILAWNDYFPTTLDREVVESAEAFISREPVSIRSMEESIQLLFDIINWGEDESINMSELLKWDGKTVKIENDDDIKLFLQEFNEVERYEVMLQLIRKLLDLLLEKKEEQKKQLQTNINWHKEILSKLNGAVHQLDDLKFAKNKVIKKSFALNKEDIKNSIESKIPEILKSCSDLVTENSDFKKIHVEINEAMNERVQQYLYETVQPLFQKKFQGWVKKSELEFIESKKFLDEMSDGLNQLLGEDRLQMECDFQVLNDWKRDMERMTSFISYEKENFFLRFSPTQFLLKSAGKLLGGLSQNKGFLAGQYKKHIEHEDFTEVTKLITKRFLQQLDIFERSLDRDISMFFSNPIHALQNTVEQLERDKELYEKELQSFKSNPETFYDPMILFQIRHRQFEWLNTGSFVKNE</sequence>
<organism evidence="2 3">
    <name type="scientific">Robertmurraya siralis</name>
    <dbReference type="NCBI Taxonomy" id="77777"/>
    <lineage>
        <taxon>Bacteria</taxon>
        <taxon>Bacillati</taxon>
        <taxon>Bacillota</taxon>
        <taxon>Bacilli</taxon>
        <taxon>Bacillales</taxon>
        <taxon>Bacillaceae</taxon>
        <taxon>Robertmurraya</taxon>
    </lineage>
</organism>
<keyword evidence="1" id="KW-0175">Coiled coil</keyword>
<feature type="coiled-coil region" evidence="1">
    <location>
        <begin position="656"/>
        <end position="683"/>
    </location>
</feature>
<name>A0A919WHF3_9BACI</name>
<feature type="coiled-coil region" evidence="1">
    <location>
        <begin position="397"/>
        <end position="428"/>
    </location>
</feature>
<evidence type="ECO:0000313" key="2">
    <source>
        <dbReference type="EMBL" id="GIN61802.1"/>
    </source>
</evidence>
<protein>
    <recommendedName>
        <fullName evidence="4">Tetratricopeptide repeat protein</fullName>
    </recommendedName>
</protein>
<keyword evidence="3" id="KW-1185">Reference proteome</keyword>
<evidence type="ECO:0008006" key="4">
    <source>
        <dbReference type="Google" id="ProtNLM"/>
    </source>
</evidence>
<dbReference type="EMBL" id="BORC01000002">
    <property type="protein sequence ID" value="GIN61802.1"/>
    <property type="molecule type" value="Genomic_DNA"/>
</dbReference>
<accession>A0A919WHF3</accession>
<proteinExistence type="predicted"/>
<gene>
    <name evidence="2" type="ORF">J27TS8_17950</name>
</gene>